<feature type="transmembrane region" description="Helical" evidence="1">
    <location>
        <begin position="463"/>
        <end position="484"/>
    </location>
</feature>
<dbReference type="EMBL" id="JACCBU010000001">
    <property type="protein sequence ID" value="NYE74228.1"/>
    <property type="molecule type" value="Genomic_DNA"/>
</dbReference>
<reference evidence="2 3" key="1">
    <citation type="submission" date="2020-07" db="EMBL/GenBank/DDBJ databases">
        <title>Sequencing the genomes of 1000 actinobacteria strains.</title>
        <authorList>
            <person name="Klenk H.-P."/>
        </authorList>
    </citation>
    <scope>NUCLEOTIDE SEQUENCE [LARGE SCALE GENOMIC DNA]</scope>
    <source>
        <strain evidence="2 3">DSM 22083</strain>
    </source>
</reference>
<evidence type="ECO:0000313" key="2">
    <source>
        <dbReference type="EMBL" id="NYE74228.1"/>
    </source>
</evidence>
<feature type="transmembrane region" description="Helical" evidence="1">
    <location>
        <begin position="350"/>
        <end position="373"/>
    </location>
</feature>
<feature type="transmembrane region" description="Helical" evidence="1">
    <location>
        <begin position="144"/>
        <end position="171"/>
    </location>
</feature>
<keyword evidence="1" id="KW-0472">Membrane</keyword>
<gene>
    <name evidence="2" type="ORF">BKA15_005557</name>
</gene>
<feature type="transmembrane region" description="Helical" evidence="1">
    <location>
        <begin position="504"/>
        <end position="528"/>
    </location>
</feature>
<feature type="transmembrane region" description="Helical" evidence="1">
    <location>
        <begin position="38"/>
        <end position="56"/>
    </location>
</feature>
<feature type="transmembrane region" description="Helical" evidence="1">
    <location>
        <begin position="393"/>
        <end position="418"/>
    </location>
</feature>
<keyword evidence="3" id="KW-1185">Reference proteome</keyword>
<organism evidence="2 3">
    <name type="scientific">Microlunatus parietis</name>
    <dbReference type="NCBI Taxonomy" id="682979"/>
    <lineage>
        <taxon>Bacteria</taxon>
        <taxon>Bacillati</taxon>
        <taxon>Actinomycetota</taxon>
        <taxon>Actinomycetes</taxon>
        <taxon>Propionibacteriales</taxon>
        <taxon>Propionibacteriaceae</taxon>
        <taxon>Microlunatus</taxon>
    </lineage>
</organism>
<sequence length="533" mass="56311">MSDTVAVRAWGSVPASESSLTGTALLLRLALRRDRIKIVVWPAGIALFVVLFANNLRTMASQGRLSELTAQMSDAMGMLQFFVGPAFGLDQGRIELFFLMYTQEFLLAAALMNLLLIIRHTRGEEEHGRTELVRSAVIGRHAPLTAAMITALITNALTVVLVTGTTLAIGFAASDAVLFGVGVGLTGMIFAGVTAISCQLTEGGRAAGALVGLLLAVAFMVRGVGSVIDNDGWLVWLSPFSWAPMTRVMVEPRIWPLAIPIVVAACCFAVGYVLSARRDVGAGLLPTRAGRVRAAGWLRSSLALAYRLQRGSLGWWLLSMTVLAVIWGALVNSVQLGMIEGLDGDIVAGYLSLMGVTQVLVVGGYVVIMLYRLKTEETSGRLEAVLSTSTGRVAWLGSWTLVTGLGVGLQLIMIGAGIGLGGAATTGNGVWLGVMLGAVTSRMPELLVLLAIGALLYGLAPRLLWLTWLVLGYGVVIRFFGQGLPGWLIAASPFQHLARIPVEGFTATPVAVLLALAAVGFGIGQGAFRRRSL</sequence>
<feature type="transmembrane region" description="Helical" evidence="1">
    <location>
        <begin position="208"/>
        <end position="228"/>
    </location>
</feature>
<dbReference type="RefSeq" id="WP_179756381.1">
    <property type="nucleotide sequence ID" value="NZ_JACCBU010000001.1"/>
</dbReference>
<feature type="transmembrane region" description="Helical" evidence="1">
    <location>
        <begin position="96"/>
        <end position="118"/>
    </location>
</feature>
<keyword evidence="1" id="KW-1133">Transmembrane helix</keyword>
<feature type="transmembrane region" description="Helical" evidence="1">
    <location>
        <begin position="177"/>
        <end position="196"/>
    </location>
</feature>
<feature type="transmembrane region" description="Helical" evidence="1">
    <location>
        <begin position="254"/>
        <end position="274"/>
    </location>
</feature>
<dbReference type="AlphaFoldDB" id="A0A7Y9ICS4"/>
<evidence type="ECO:0000256" key="1">
    <source>
        <dbReference type="SAM" id="Phobius"/>
    </source>
</evidence>
<comment type="caution">
    <text evidence="2">The sequence shown here is derived from an EMBL/GenBank/DDBJ whole genome shotgun (WGS) entry which is preliminary data.</text>
</comment>
<accession>A0A7Y9ICS4</accession>
<dbReference type="Proteomes" id="UP000569914">
    <property type="component" value="Unassembled WGS sequence"/>
</dbReference>
<feature type="transmembrane region" description="Helical" evidence="1">
    <location>
        <begin position="313"/>
        <end position="330"/>
    </location>
</feature>
<evidence type="ECO:0000313" key="3">
    <source>
        <dbReference type="Proteomes" id="UP000569914"/>
    </source>
</evidence>
<feature type="transmembrane region" description="Helical" evidence="1">
    <location>
        <begin position="430"/>
        <end position="456"/>
    </location>
</feature>
<protein>
    <submittedName>
        <fullName evidence="2">ABC-2 type transport system permease protein</fullName>
    </submittedName>
</protein>
<keyword evidence="1" id="KW-0812">Transmembrane</keyword>
<proteinExistence type="predicted"/>
<name>A0A7Y9ICS4_9ACTN</name>